<accession>A0AAQ3WFF3</accession>
<evidence type="ECO:0000313" key="2">
    <source>
        <dbReference type="EMBL" id="WVZ59637.1"/>
    </source>
</evidence>
<protein>
    <submittedName>
        <fullName evidence="2">Uncharacterized protein</fullName>
    </submittedName>
</protein>
<organism evidence="2 3">
    <name type="scientific">Paspalum notatum var. saurae</name>
    <dbReference type="NCBI Taxonomy" id="547442"/>
    <lineage>
        <taxon>Eukaryota</taxon>
        <taxon>Viridiplantae</taxon>
        <taxon>Streptophyta</taxon>
        <taxon>Embryophyta</taxon>
        <taxon>Tracheophyta</taxon>
        <taxon>Spermatophyta</taxon>
        <taxon>Magnoliopsida</taxon>
        <taxon>Liliopsida</taxon>
        <taxon>Poales</taxon>
        <taxon>Poaceae</taxon>
        <taxon>PACMAD clade</taxon>
        <taxon>Panicoideae</taxon>
        <taxon>Andropogonodae</taxon>
        <taxon>Paspaleae</taxon>
        <taxon>Paspalinae</taxon>
        <taxon>Paspalum</taxon>
    </lineage>
</organism>
<feature type="compositionally biased region" description="Pro residues" evidence="1">
    <location>
        <begin position="22"/>
        <end position="33"/>
    </location>
</feature>
<reference evidence="2 3" key="1">
    <citation type="submission" date="2024-02" db="EMBL/GenBank/DDBJ databases">
        <title>High-quality chromosome-scale genome assembly of Pensacola bahiagrass (Paspalum notatum Flugge var. saurae).</title>
        <authorList>
            <person name="Vega J.M."/>
            <person name="Podio M."/>
            <person name="Orjuela J."/>
            <person name="Siena L.A."/>
            <person name="Pessino S.C."/>
            <person name="Combes M.C."/>
            <person name="Mariac C."/>
            <person name="Albertini E."/>
            <person name="Pupilli F."/>
            <person name="Ortiz J.P.A."/>
            <person name="Leblanc O."/>
        </authorList>
    </citation>
    <scope>NUCLEOTIDE SEQUENCE [LARGE SCALE GENOMIC DNA]</scope>
    <source>
        <strain evidence="2">R1</strain>
        <tissue evidence="2">Leaf</tissue>
    </source>
</reference>
<name>A0AAQ3WFF3_PASNO</name>
<dbReference type="Proteomes" id="UP001341281">
    <property type="component" value="Chromosome 02"/>
</dbReference>
<proteinExistence type="predicted"/>
<gene>
    <name evidence="2" type="ORF">U9M48_009751</name>
</gene>
<feature type="region of interest" description="Disordered" evidence="1">
    <location>
        <begin position="1"/>
        <end position="71"/>
    </location>
</feature>
<evidence type="ECO:0000256" key="1">
    <source>
        <dbReference type="SAM" id="MobiDB-lite"/>
    </source>
</evidence>
<dbReference type="AlphaFoldDB" id="A0AAQ3WFF3"/>
<dbReference type="EMBL" id="CP144746">
    <property type="protein sequence ID" value="WVZ59637.1"/>
    <property type="molecule type" value="Genomic_DNA"/>
</dbReference>
<feature type="compositionally biased region" description="Low complexity" evidence="1">
    <location>
        <begin position="34"/>
        <end position="43"/>
    </location>
</feature>
<evidence type="ECO:0000313" key="3">
    <source>
        <dbReference type="Proteomes" id="UP001341281"/>
    </source>
</evidence>
<keyword evidence="3" id="KW-1185">Reference proteome</keyword>
<sequence>MPHHNSSHRENCRAPRTTTPVPRSPHPVAPPSSRPAVQASSPALARVARTTTPSRRHAAAPPQASAFDPRQREVTCQLKDGARLQPPVRRPRVASTSAALCHGTRRCKEQSFLLRCYCHLADSCRNAAIADSVRRRGKRELRIDSSARPRGWQALPSTCPVSH</sequence>